<accession>A0A645AX61</accession>
<evidence type="ECO:0000259" key="1">
    <source>
        <dbReference type="Pfam" id="PF01841"/>
    </source>
</evidence>
<reference evidence="2" key="1">
    <citation type="submission" date="2019-08" db="EMBL/GenBank/DDBJ databases">
        <authorList>
            <person name="Kucharzyk K."/>
            <person name="Murdoch R.W."/>
            <person name="Higgins S."/>
            <person name="Loffler F."/>
        </authorList>
    </citation>
    <scope>NUCLEOTIDE SEQUENCE</scope>
</reference>
<dbReference type="Gene3D" id="3.10.620.30">
    <property type="match status" value="1"/>
</dbReference>
<comment type="caution">
    <text evidence="2">The sequence shown here is derived from an EMBL/GenBank/DDBJ whole genome shotgun (WGS) entry which is preliminary data.</text>
</comment>
<protein>
    <recommendedName>
        <fullName evidence="1">Transglutaminase-like domain-containing protein</fullName>
    </recommendedName>
</protein>
<evidence type="ECO:0000313" key="2">
    <source>
        <dbReference type="EMBL" id="MPM54124.1"/>
    </source>
</evidence>
<dbReference type="PANTHER" id="PTHR33490">
    <property type="entry name" value="BLR5614 PROTEIN-RELATED"/>
    <property type="match status" value="1"/>
</dbReference>
<proteinExistence type="predicted"/>
<gene>
    <name evidence="2" type="ORF">SDC9_100897</name>
</gene>
<dbReference type="EMBL" id="VSSQ01014660">
    <property type="protein sequence ID" value="MPM54124.1"/>
    <property type="molecule type" value="Genomic_DNA"/>
</dbReference>
<name>A0A645AX61_9ZZZZ</name>
<dbReference type="Pfam" id="PF01841">
    <property type="entry name" value="Transglut_core"/>
    <property type="match status" value="1"/>
</dbReference>
<sequence length="70" mass="8175">MARANGMKVRLIVGEGFNGKTWISHAWNEVYIPEEDRWVNVDPTFYIGGNYFDNEGFNLEHKNRKVAGEW</sequence>
<dbReference type="InterPro" id="IPR002931">
    <property type="entry name" value="Transglutaminase-like"/>
</dbReference>
<organism evidence="2">
    <name type="scientific">bioreactor metagenome</name>
    <dbReference type="NCBI Taxonomy" id="1076179"/>
    <lineage>
        <taxon>unclassified sequences</taxon>
        <taxon>metagenomes</taxon>
        <taxon>ecological metagenomes</taxon>
    </lineage>
</organism>
<dbReference type="PANTHER" id="PTHR33490:SF3">
    <property type="entry name" value="CONSERVED INTEGRAL MEMBRANE PROTEIN"/>
    <property type="match status" value="1"/>
</dbReference>
<dbReference type="AlphaFoldDB" id="A0A645AX61"/>
<dbReference type="InterPro" id="IPR038765">
    <property type="entry name" value="Papain-like_cys_pep_sf"/>
</dbReference>
<dbReference type="SUPFAM" id="SSF54001">
    <property type="entry name" value="Cysteine proteinases"/>
    <property type="match status" value="1"/>
</dbReference>
<feature type="domain" description="Transglutaminase-like" evidence="1">
    <location>
        <begin position="1"/>
        <end position="43"/>
    </location>
</feature>